<dbReference type="GO" id="GO:0006749">
    <property type="term" value="P:glutathione metabolic process"/>
    <property type="evidence" value="ECO:0007669"/>
    <property type="project" value="TreeGrafter"/>
</dbReference>
<feature type="domain" description="GST N-terminal" evidence="6">
    <location>
        <begin position="3"/>
        <end position="85"/>
    </location>
</feature>
<dbReference type="InterPro" id="IPR050213">
    <property type="entry name" value="GST_superfamily"/>
</dbReference>
<dbReference type="GeneID" id="7839011"/>
<gene>
    <name evidence="8" type="ORF">TTHERM_00077550</name>
</gene>
<keyword evidence="4" id="KW-0808">Transferase</keyword>
<sequence>MASKLVYGYWNTRGRGQQIRFLLEYVEASYEEKIYHFNNPDEWFQKDKKTLKPFPNLPYIIDGDFYLSEHDSVIKYIVKKHPKYQELIGVGKGPNDEFVIDQLISVINDLRQTIRDFYFNPKILEIRKDVLPNTHPKFNQLIEFKGKNTFLLPYLTIADFKLVEVLLYYKCLDEELFNTHLSVFEPYIQSFYSLPRISEYVKTDTYRSYSEFFPIQKTTVTGQEFLEKFNKQFV</sequence>
<evidence type="ECO:0000259" key="7">
    <source>
        <dbReference type="PROSITE" id="PS50405"/>
    </source>
</evidence>
<dbReference type="PANTHER" id="PTHR11571">
    <property type="entry name" value="GLUTATHIONE S-TRANSFERASE"/>
    <property type="match status" value="1"/>
</dbReference>
<dbReference type="InterPro" id="IPR004045">
    <property type="entry name" value="Glutathione_S-Trfase_N"/>
</dbReference>
<dbReference type="KEGG" id="tet:TTHERM_00077550"/>
<dbReference type="InterPro" id="IPR036282">
    <property type="entry name" value="Glutathione-S-Trfase_C_sf"/>
</dbReference>
<evidence type="ECO:0000256" key="4">
    <source>
        <dbReference type="ARBA" id="ARBA00022679"/>
    </source>
</evidence>
<comment type="catalytic activity">
    <reaction evidence="5">
        <text>RX + glutathione = an S-substituted glutathione + a halide anion + H(+)</text>
        <dbReference type="Rhea" id="RHEA:16437"/>
        <dbReference type="ChEBI" id="CHEBI:15378"/>
        <dbReference type="ChEBI" id="CHEBI:16042"/>
        <dbReference type="ChEBI" id="CHEBI:17792"/>
        <dbReference type="ChEBI" id="CHEBI:57925"/>
        <dbReference type="ChEBI" id="CHEBI:90779"/>
        <dbReference type="EC" id="2.5.1.18"/>
    </reaction>
</comment>
<comment type="function">
    <text evidence="1">Conjugation of reduced glutathione to a wide number of exogenous and endogenous hydrophobic electrophiles.</text>
</comment>
<name>Q23G09_TETTS</name>
<keyword evidence="9" id="KW-1185">Reference proteome</keyword>
<dbReference type="InterPro" id="IPR036249">
    <property type="entry name" value="Thioredoxin-like_sf"/>
</dbReference>
<dbReference type="InterPro" id="IPR040079">
    <property type="entry name" value="Glutathione_S-Trfase"/>
</dbReference>
<comment type="similarity">
    <text evidence="2">Belongs to the GST superfamily. Mu family.</text>
</comment>
<dbReference type="PROSITE" id="PS50404">
    <property type="entry name" value="GST_NTER"/>
    <property type="match status" value="1"/>
</dbReference>
<dbReference type="RefSeq" id="XP_001015696.1">
    <property type="nucleotide sequence ID" value="XM_001015696.3"/>
</dbReference>
<dbReference type="PROSITE" id="PS50405">
    <property type="entry name" value="GST_CTER"/>
    <property type="match status" value="1"/>
</dbReference>
<dbReference type="EC" id="2.5.1.18" evidence="3"/>
<dbReference type="InterPro" id="IPR004046">
    <property type="entry name" value="GST_C"/>
</dbReference>
<dbReference type="SUPFAM" id="SSF52833">
    <property type="entry name" value="Thioredoxin-like"/>
    <property type="match status" value="1"/>
</dbReference>
<dbReference type="PANTHER" id="PTHR11571:SF222">
    <property type="entry name" value="GLUTATHIONE TRANSFERASE"/>
    <property type="match status" value="1"/>
</dbReference>
<dbReference type="SUPFAM" id="SSF47616">
    <property type="entry name" value="GST C-terminal domain-like"/>
    <property type="match status" value="1"/>
</dbReference>
<evidence type="ECO:0000256" key="1">
    <source>
        <dbReference type="ARBA" id="ARBA00003701"/>
    </source>
</evidence>
<dbReference type="eggNOG" id="KOG1695">
    <property type="taxonomic scope" value="Eukaryota"/>
</dbReference>
<dbReference type="InParanoid" id="Q23G09"/>
<dbReference type="OrthoDB" id="410118at2759"/>
<dbReference type="Proteomes" id="UP000009168">
    <property type="component" value="Unassembled WGS sequence"/>
</dbReference>
<dbReference type="Gene3D" id="3.40.30.10">
    <property type="entry name" value="Glutaredoxin"/>
    <property type="match status" value="1"/>
</dbReference>
<evidence type="ECO:0000313" key="8">
    <source>
        <dbReference type="EMBL" id="EAR95451.1"/>
    </source>
</evidence>
<dbReference type="AlphaFoldDB" id="Q23G09"/>
<evidence type="ECO:0000256" key="2">
    <source>
        <dbReference type="ARBA" id="ARBA00005861"/>
    </source>
</evidence>
<organism evidence="8 9">
    <name type="scientific">Tetrahymena thermophila (strain SB210)</name>
    <dbReference type="NCBI Taxonomy" id="312017"/>
    <lineage>
        <taxon>Eukaryota</taxon>
        <taxon>Sar</taxon>
        <taxon>Alveolata</taxon>
        <taxon>Ciliophora</taxon>
        <taxon>Intramacronucleata</taxon>
        <taxon>Oligohymenophorea</taxon>
        <taxon>Hymenostomatida</taxon>
        <taxon>Tetrahymenina</taxon>
        <taxon>Tetrahymenidae</taxon>
        <taxon>Tetrahymena</taxon>
    </lineage>
</organism>
<dbReference type="GO" id="GO:0004364">
    <property type="term" value="F:glutathione transferase activity"/>
    <property type="evidence" value="ECO:0007669"/>
    <property type="project" value="UniProtKB-EC"/>
</dbReference>
<protein>
    <recommendedName>
        <fullName evidence="3">glutathione transferase</fullName>
        <ecNumber evidence="3">2.5.1.18</ecNumber>
    </recommendedName>
</protein>
<dbReference type="InterPro" id="IPR010987">
    <property type="entry name" value="Glutathione-S-Trfase_C-like"/>
</dbReference>
<evidence type="ECO:0000259" key="6">
    <source>
        <dbReference type="PROSITE" id="PS50404"/>
    </source>
</evidence>
<dbReference type="STRING" id="312017.Q23G09"/>
<accession>Q23G09</accession>
<evidence type="ECO:0000313" key="9">
    <source>
        <dbReference type="Proteomes" id="UP000009168"/>
    </source>
</evidence>
<dbReference type="Gene3D" id="1.20.1050.10">
    <property type="match status" value="1"/>
</dbReference>
<evidence type="ECO:0000256" key="5">
    <source>
        <dbReference type="ARBA" id="ARBA00047960"/>
    </source>
</evidence>
<evidence type="ECO:0000256" key="3">
    <source>
        <dbReference type="ARBA" id="ARBA00012452"/>
    </source>
</evidence>
<dbReference type="SFLD" id="SFLDS00019">
    <property type="entry name" value="Glutathione_Transferase_(cytos"/>
    <property type="match status" value="1"/>
</dbReference>
<dbReference type="EMBL" id="GG662704">
    <property type="protein sequence ID" value="EAR95451.1"/>
    <property type="molecule type" value="Genomic_DNA"/>
</dbReference>
<dbReference type="HOGENOM" id="CLU_039475_2_0_1"/>
<feature type="domain" description="GST C-terminal" evidence="7">
    <location>
        <begin position="93"/>
        <end position="212"/>
    </location>
</feature>
<proteinExistence type="inferred from homology"/>
<dbReference type="OMA" id="PNFEEQR"/>
<reference evidence="9" key="1">
    <citation type="journal article" date="2006" name="PLoS Biol.">
        <title>Macronuclear genome sequence of the ciliate Tetrahymena thermophila, a model eukaryote.</title>
        <authorList>
            <person name="Eisen J.A."/>
            <person name="Coyne R.S."/>
            <person name="Wu M."/>
            <person name="Wu D."/>
            <person name="Thiagarajan M."/>
            <person name="Wortman J.R."/>
            <person name="Badger J.H."/>
            <person name="Ren Q."/>
            <person name="Amedeo P."/>
            <person name="Jones K.M."/>
            <person name="Tallon L.J."/>
            <person name="Delcher A.L."/>
            <person name="Salzberg S.L."/>
            <person name="Silva J.C."/>
            <person name="Haas B.J."/>
            <person name="Majoros W.H."/>
            <person name="Farzad M."/>
            <person name="Carlton J.M."/>
            <person name="Smith R.K. Jr."/>
            <person name="Garg J."/>
            <person name="Pearlman R.E."/>
            <person name="Karrer K.M."/>
            <person name="Sun L."/>
            <person name="Manning G."/>
            <person name="Elde N.C."/>
            <person name="Turkewitz A.P."/>
            <person name="Asai D.J."/>
            <person name="Wilkes D.E."/>
            <person name="Wang Y."/>
            <person name="Cai H."/>
            <person name="Collins K."/>
            <person name="Stewart B.A."/>
            <person name="Lee S.R."/>
            <person name="Wilamowska K."/>
            <person name="Weinberg Z."/>
            <person name="Ruzzo W.L."/>
            <person name="Wloga D."/>
            <person name="Gaertig J."/>
            <person name="Frankel J."/>
            <person name="Tsao C.-C."/>
            <person name="Gorovsky M.A."/>
            <person name="Keeling P.J."/>
            <person name="Waller R.F."/>
            <person name="Patron N.J."/>
            <person name="Cherry J.M."/>
            <person name="Stover N.A."/>
            <person name="Krieger C.J."/>
            <person name="del Toro C."/>
            <person name="Ryder H.F."/>
            <person name="Williamson S.C."/>
            <person name="Barbeau R.A."/>
            <person name="Hamilton E.P."/>
            <person name="Orias E."/>
        </authorList>
    </citation>
    <scope>NUCLEOTIDE SEQUENCE [LARGE SCALE GENOMIC DNA]</scope>
    <source>
        <strain evidence="9">SB210</strain>
    </source>
</reference>
<dbReference type="Pfam" id="PF14497">
    <property type="entry name" value="GST_C_3"/>
    <property type="match status" value="1"/>
</dbReference>
<dbReference type="Pfam" id="PF02798">
    <property type="entry name" value="GST_N"/>
    <property type="match status" value="1"/>
</dbReference>